<keyword evidence="1" id="KW-0862">Zinc</keyword>
<dbReference type="InterPro" id="IPR013216">
    <property type="entry name" value="Methyltransf_11"/>
</dbReference>
<sequence>MPAAEPAPSAPRRPFAELVCPQCADELTPRGDSLVCPRGHSYDLARQGYVGLLSGGRRVPSSDTAEMVQARADTLSGGLYSHLTDALARLAAAHCPSDSRVLDAGTGTGHYLAAVLDALPGAVGLGLDASKYAVRRAARAHPRAGAATWDLWQPLPVRTGSTDLVLNVFAPRNAAEYHRVITPSGVLLVVTPADGHLAELREPLGLLAVAEAKKDRLERSLGDHFESAGAEVVGGRLPLTREQAVGLVLMGPTGHHVSAAELHGRAARELPDGCTATTAFRLSVHRPRAGA</sequence>
<feature type="domain" description="Methyltransferase type 11" evidence="3">
    <location>
        <begin position="102"/>
        <end position="188"/>
    </location>
</feature>
<feature type="binding site" evidence="2">
    <location>
        <position position="196"/>
    </location>
    <ligand>
        <name>S-adenosyl-L-methionine</name>
        <dbReference type="ChEBI" id="CHEBI:59789"/>
    </ligand>
</feature>
<keyword evidence="1" id="KW-0479">Metal-binding</keyword>
<dbReference type="InterPro" id="IPR048647">
    <property type="entry name" value="RlmA_N"/>
</dbReference>
<evidence type="ECO:0000256" key="2">
    <source>
        <dbReference type="PIRSR" id="PIRSR018249-2"/>
    </source>
</evidence>
<evidence type="ECO:0000259" key="3">
    <source>
        <dbReference type="Pfam" id="PF08241"/>
    </source>
</evidence>
<proteinExistence type="predicted"/>
<feature type="binding site" evidence="1">
    <location>
        <position position="36"/>
    </location>
    <ligand>
        <name>Zn(2+)</name>
        <dbReference type="ChEBI" id="CHEBI:29105"/>
    </ligand>
</feature>
<dbReference type="SUPFAM" id="SSF53335">
    <property type="entry name" value="S-adenosyl-L-methionine-dependent methyltransferases"/>
    <property type="match status" value="1"/>
</dbReference>
<feature type="binding site" evidence="2">
    <location>
        <begin position="108"/>
        <end position="109"/>
    </location>
    <ligand>
        <name>S-adenosyl-L-methionine</name>
        <dbReference type="ChEBI" id="CHEBI:59789"/>
    </ligand>
</feature>
<name>A0A949JLJ2_9ACTN</name>
<dbReference type="GO" id="GO:0032259">
    <property type="term" value="P:methylation"/>
    <property type="evidence" value="ECO:0007669"/>
    <property type="project" value="UniProtKB-KW"/>
</dbReference>
<reference evidence="5" key="1">
    <citation type="submission" date="2021-06" db="EMBL/GenBank/DDBJ databases">
        <title>Sequencing of actinobacteria type strains.</title>
        <authorList>
            <person name="Nguyen G.-S."/>
            <person name="Wentzel A."/>
        </authorList>
    </citation>
    <scope>NUCLEOTIDE SEQUENCE</scope>
    <source>
        <strain evidence="5">P38-E01</strain>
    </source>
</reference>
<evidence type="ECO:0000256" key="1">
    <source>
        <dbReference type="PIRSR" id="PIRSR018249-1"/>
    </source>
</evidence>
<keyword evidence="5" id="KW-0489">Methyltransferase</keyword>
<feature type="binding site" evidence="1">
    <location>
        <position position="40"/>
    </location>
    <ligand>
        <name>Zn(2+)</name>
        <dbReference type="ChEBI" id="CHEBI:29105"/>
    </ligand>
</feature>
<evidence type="ECO:0000313" key="6">
    <source>
        <dbReference type="Proteomes" id="UP000694501"/>
    </source>
</evidence>
<dbReference type="GO" id="GO:0008757">
    <property type="term" value="F:S-adenosylmethionine-dependent methyltransferase activity"/>
    <property type="evidence" value="ECO:0007669"/>
    <property type="project" value="InterPro"/>
</dbReference>
<feature type="binding site" evidence="2">
    <location>
        <position position="80"/>
    </location>
    <ligand>
        <name>S-adenosyl-L-methionine</name>
        <dbReference type="ChEBI" id="CHEBI:59789"/>
    </ligand>
</feature>
<keyword evidence="5" id="KW-0808">Transferase</keyword>
<gene>
    <name evidence="5" type="ORF">JGS22_006785</name>
</gene>
<dbReference type="PIRSF" id="PIRSF018249">
    <property type="entry name" value="MyrA_prd"/>
    <property type="match status" value="1"/>
</dbReference>
<dbReference type="Gene3D" id="3.40.50.150">
    <property type="entry name" value="Vaccinia Virus protein VP39"/>
    <property type="match status" value="1"/>
</dbReference>
<dbReference type="Pfam" id="PF21302">
    <property type="entry name" value="Zn_ribbon_RlmA"/>
    <property type="match status" value="1"/>
</dbReference>
<keyword evidence="2" id="KW-0949">S-adenosyl-L-methionine</keyword>
<feature type="domain" description="23S rRNA (guanine(745)-N(1))-methyltransferase N-terminal" evidence="4">
    <location>
        <begin position="19"/>
        <end position="53"/>
    </location>
</feature>
<dbReference type="InterPro" id="IPR029063">
    <property type="entry name" value="SAM-dependent_MTases_sf"/>
</dbReference>
<comment type="caution">
    <text evidence="5">The sequence shown here is derived from an EMBL/GenBank/DDBJ whole genome shotgun (WGS) entry which is preliminary data.</text>
</comment>
<keyword evidence="6" id="KW-1185">Reference proteome</keyword>
<dbReference type="AlphaFoldDB" id="A0A949JLJ2"/>
<dbReference type="GO" id="GO:0046872">
    <property type="term" value="F:metal ion binding"/>
    <property type="evidence" value="ECO:0007669"/>
    <property type="project" value="UniProtKB-KW"/>
</dbReference>
<dbReference type="Pfam" id="PF08241">
    <property type="entry name" value="Methyltransf_11"/>
    <property type="match status" value="1"/>
</dbReference>
<dbReference type="RefSeq" id="WP_211041538.1">
    <property type="nucleotide sequence ID" value="NZ_JAELVF020000001.1"/>
</dbReference>
<dbReference type="EMBL" id="JAELVF020000001">
    <property type="protein sequence ID" value="MBU7597346.1"/>
    <property type="molecule type" value="Genomic_DNA"/>
</dbReference>
<organism evidence="5 6">
    <name type="scientific">Streptomyces tardus</name>
    <dbReference type="NCBI Taxonomy" id="2780544"/>
    <lineage>
        <taxon>Bacteria</taxon>
        <taxon>Bacillati</taxon>
        <taxon>Actinomycetota</taxon>
        <taxon>Actinomycetes</taxon>
        <taxon>Kitasatosporales</taxon>
        <taxon>Streptomycetaceae</taxon>
        <taxon>Streptomyces</taxon>
    </lineage>
</organism>
<accession>A0A949JLJ2</accession>
<evidence type="ECO:0000259" key="4">
    <source>
        <dbReference type="Pfam" id="PF21302"/>
    </source>
</evidence>
<dbReference type="Proteomes" id="UP000694501">
    <property type="component" value="Unassembled WGS sequence"/>
</dbReference>
<dbReference type="InterPro" id="IPR016718">
    <property type="entry name" value="rRNA_m1G-MeTrfase_A_prd"/>
</dbReference>
<protein>
    <submittedName>
        <fullName evidence="5">Methyltransferase type 11</fullName>
    </submittedName>
</protein>
<evidence type="ECO:0000313" key="5">
    <source>
        <dbReference type="EMBL" id="MBU7597346.1"/>
    </source>
</evidence>